<dbReference type="Proteomes" id="UP001500503">
    <property type="component" value="Unassembled WGS sequence"/>
</dbReference>
<evidence type="ECO:0000313" key="3">
    <source>
        <dbReference type="EMBL" id="GAA4503376.1"/>
    </source>
</evidence>
<reference evidence="4" key="1">
    <citation type="journal article" date="2019" name="Int. J. Syst. Evol. Microbiol.">
        <title>The Global Catalogue of Microorganisms (GCM) 10K type strain sequencing project: providing services to taxonomists for standard genome sequencing and annotation.</title>
        <authorList>
            <consortium name="The Broad Institute Genomics Platform"/>
            <consortium name="The Broad Institute Genome Sequencing Center for Infectious Disease"/>
            <person name="Wu L."/>
            <person name="Ma J."/>
        </authorList>
    </citation>
    <scope>NUCLEOTIDE SEQUENCE [LARGE SCALE GENOMIC DNA]</scope>
    <source>
        <strain evidence="4">JCM 17933</strain>
    </source>
</reference>
<feature type="compositionally biased region" description="Basic and acidic residues" evidence="1">
    <location>
        <begin position="48"/>
        <end position="60"/>
    </location>
</feature>
<dbReference type="InterPro" id="IPR036278">
    <property type="entry name" value="Sialidase_sf"/>
</dbReference>
<feature type="region of interest" description="Disordered" evidence="1">
    <location>
        <begin position="1"/>
        <end position="83"/>
    </location>
</feature>
<organism evidence="3 4">
    <name type="scientific">Actinoallomurus oryzae</name>
    <dbReference type="NCBI Taxonomy" id="502180"/>
    <lineage>
        <taxon>Bacteria</taxon>
        <taxon>Bacillati</taxon>
        <taxon>Actinomycetota</taxon>
        <taxon>Actinomycetes</taxon>
        <taxon>Streptosporangiales</taxon>
        <taxon>Thermomonosporaceae</taxon>
        <taxon>Actinoallomurus</taxon>
    </lineage>
</organism>
<evidence type="ECO:0000313" key="4">
    <source>
        <dbReference type="Proteomes" id="UP001500503"/>
    </source>
</evidence>
<evidence type="ECO:0000256" key="1">
    <source>
        <dbReference type="SAM" id="MobiDB-lite"/>
    </source>
</evidence>
<dbReference type="Gene3D" id="2.120.10.10">
    <property type="match status" value="1"/>
</dbReference>
<feature type="transmembrane region" description="Helical" evidence="2">
    <location>
        <begin position="173"/>
        <end position="196"/>
    </location>
</feature>
<keyword evidence="2" id="KW-0812">Transmembrane</keyword>
<keyword evidence="2" id="KW-0472">Membrane</keyword>
<accession>A0ABP8QI16</accession>
<evidence type="ECO:0000256" key="2">
    <source>
        <dbReference type="SAM" id="Phobius"/>
    </source>
</evidence>
<dbReference type="EMBL" id="BAABHF010000030">
    <property type="protein sequence ID" value="GAA4503376.1"/>
    <property type="molecule type" value="Genomic_DNA"/>
</dbReference>
<keyword evidence="2" id="KW-1133">Transmembrane helix</keyword>
<dbReference type="CDD" id="cd15482">
    <property type="entry name" value="Sialidase_non-viral"/>
    <property type="match status" value="1"/>
</dbReference>
<sequence length="927" mass="93956">MVLCTGRFNERVSVSTTGNGASSPGDFFGGGAASERSGPAAGPPPSGRNERRRITERLAEAADALETSRLRGMPNTSPWQRSNAVWHQAGIDWSRAETKPRPSRPAASAPAPAAPPTAPHYPVPQPRPPAEPAAPATAPATGPATGPRDAASADAEPWAPSKRRRRLPSGQGLPLRAIAVGVVAVLVVGGGAYLLFGRGGGGKKQDGGTPAVAADRLFALDPAAATGGRVHTLDGVASGGTTTVAFGSEQGGVYSRAQFLTSADGGRTWKLAKVRAADGGDPPQGEYPGLLAGGNGKWAALGATRDGVVGWTSTDARTWTRRPPAGAFGPGDQVRRLARTASGFVAVGTATVHGGTQAVIWTSADGTTWTRLGGDRFEPPSGGTAVSLSDVAAHGDVVVAHGRVRTTKTVTRRVRGKRRKTHRTAESEAFWRSPDGGRTWARLTVPQGQGSSGDVVGVVATQTGFFAAREASRTSGRKRKKKTTAYGAFFGSADGKNWAAAGTLAVTGYSRIGLVRGTDNGLTVLVPVKGGKTAVMTSGDAKTWRHVGDLAGGRTLTGAALTPQGPVVSGRSDDGGAYLTMAGVGDVNLAAIPDAVHPERTVDGVVSDAGRVVAVGSTNGRAALWTSADAATWTRAKLPASKDTGQQRLVDAVHGGPGWLAVGGTGSHPLVLTSGDTVTWQPAPGRTLGGDLVPSAAAASGSAYVVVGTQGGTSAAAWTSADLKSWTHGASAGKDDLTGDRDAPKWMSDVAAGPNGFVAVGGQTKNKVSQPALWTSPDGRRWTLSAAAPALPNGTTQGSLTKVVARGAVLVATGVAGAYAFASVSADGGRTWQPTALPGAAPGTRVTAATATSRGFVLAGTAGSDVATWSSADGRTWRATRPHGLGLDGPGVQELDGLTVLGANLLAVGFTGDYRTDGPTLWRTPMP</sequence>
<name>A0ABP8QI16_9ACTN</name>
<feature type="compositionally biased region" description="Pro residues" evidence="1">
    <location>
        <begin position="112"/>
        <end position="132"/>
    </location>
</feature>
<keyword evidence="4" id="KW-1185">Reference proteome</keyword>
<feature type="compositionally biased region" description="Low complexity" evidence="1">
    <location>
        <begin position="133"/>
        <end position="150"/>
    </location>
</feature>
<proteinExistence type="predicted"/>
<protein>
    <recommendedName>
        <fullName evidence="5">Exo-alpha-sialidase</fullName>
    </recommendedName>
</protein>
<evidence type="ECO:0008006" key="5">
    <source>
        <dbReference type="Google" id="ProtNLM"/>
    </source>
</evidence>
<gene>
    <name evidence="3" type="ORF">GCM10023191_056220</name>
</gene>
<comment type="caution">
    <text evidence="3">The sequence shown here is derived from an EMBL/GenBank/DDBJ whole genome shotgun (WGS) entry which is preliminary data.</text>
</comment>
<feature type="compositionally biased region" description="Polar residues" evidence="1">
    <location>
        <begin position="12"/>
        <end position="22"/>
    </location>
</feature>
<feature type="compositionally biased region" description="Polar residues" evidence="1">
    <location>
        <begin position="74"/>
        <end position="83"/>
    </location>
</feature>
<dbReference type="SUPFAM" id="SSF50939">
    <property type="entry name" value="Sialidases"/>
    <property type="match status" value="3"/>
</dbReference>
<feature type="region of interest" description="Disordered" evidence="1">
    <location>
        <begin position="95"/>
        <end position="169"/>
    </location>
</feature>